<dbReference type="Pfam" id="PF00535">
    <property type="entry name" value="Glycos_transf_2"/>
    <property type="match status" value="1"/>
</dbReference>
<keyword evidence="3" id="KW-1185">Reference proteome</keyword>
<accession>A0ABY5P2K3</accession>
<dbReference type="InterPro" id="IPR001173">
    <property type="entry name" value="Glyco_trans_2-like"/>
</dbReference>
<proteinExistence type="predicted"/>
<evidence type="ECO:0000313" key="2">
    <source>
        <dbReference type="EMBL" id="UUV99896.1"/>
    </source>
</evidence>
<dbReference type="EMBL" id="CP102451">
    <property type="protein sequence ID" value="UUV99896.1"/>
    <property type="molecule type" value="Genomic_DNA"/>
</dbReference>
<dbReference type="Proteomes" id="UP001058273">
    <property type="component" value="Chromosome"/>
</dbReference>
<organism evidence="2 3">
    <name type="scientific">Vagococcus luciliae</name>
    <dbReference type="NCBI Taxonomy" id="2920380"/>
    <lineage>
        <taxon>Bacteria</taxon>
        <taxon>Bacillati</taxon>
        <taxon>Bacillota</taxon>
        <taxon>Bacilli</taxon>
        <taxon>Lactobacillales</taxon>
        <taxon>Enterococcaceae</taxon>
        <taxon>Vagococcus</taxon>
    </lineage>
</organism>
<feature type="domain" description="Glycosyltransferase 2-like" evidence="1">
    <location>
        <begin position="1"/>
        <end position="157"/>
    </location>
</feature>
<protein>
    <recommendedName>
        <fullName evidence="1">Glycosyltransferase 2-like domain-containing protein</fullName>
    </recommendedName>
</protein>
<evidence type="ECO:0000259" key="1">
    <source>
        <dbReference type="Pfam" id="PF00535"/>
    </source>
</evidence>
<reference evidence="2" key="2">
    <citation type="submission" date="2022-08" db="EMBL/GenBank/DDBJ databases">
        <authorList>
            <person name="Poehlein A."/>
            <person name="Guzman J."/>
            <person name="Daniel R."/>
            <person name="Vilcinskas A."/>
        </authorList>
    </citation>
    <scope>NUCLEOTIDE SEQUENCE</scope>
    <source>
        <strain evidence="2">G314FT</strain>
    </source>
</reference>
<dbReference type="PANTHER" id="PTHR22916:SF69">
    <property type="entry name" value="BIFUNCTIONAL GLYCOSYLTRANSFERASE PGTA"/>
    <property type="match status" value="1"/>
</dbReference>
<reference evidence="2" key="1">
    <citation type="submission" date="2022-08" db="EMBL/GenBank/DDBJ databases">
        <title>Genome sequence of Vagococcus luciliae DSM 112651.</title>
        <authorList>
            <person name="Juan G."/>
            <person name="Anja P."/>
            <person name="Rolf D."/>
            <person name="Kampfer P."/>
            <person name="Vilcinskas A."/>
        </authorList>
    </citation>
    <scope>NUCLEOTIDE SEQUENCE</scope>
    <source>
        <strain evidence="2">G314FT</strain>
    </source>
</reference>
<dbReference type="SUPFAM" id="SSF53448">
    <property type="entry name" value="Nucleotide-diphospho-sugar transferases"/>
    <property type="match status" value="1"/>
</dbReference>
<name>A0ABY5P2K3_9ENTE</name>
<gene>
    <name evidence="2" type="ORF">G314FT_20650</name>
</gene>
<dbReference type="InterPro" id="IPR029044">
    <property type="entry name" value="Nucleotide-diphossugar_trans"/>
</dbReference>
<dbReference type="Gene3D" id="3.90.550.10">
    <property type="entry name" value="Spore Coat Polysaccharide Biosynthesis Protein SpsA, Chain A"/>
    <property type="match status" value="1"/>
</dbReference>
<dbReference type="PANTHER" id="PTHR22916">
    <property type="entry name" value="GLYCOSYLTRANSFERASE"/>
    <property type="match status" value="1"/>
</dbReference>
<evidence type="ECO:0000313" key="3">
    <source>
        <dbReference type="Proteomes" id="UP001058273"/>
    </source>
</evidence>
<sequence length="309" mass="36659">MSVYNESIDWIDMAIESIINQTYTQIEFIIINDNPDNNEIIEYLKDKVNKDYRIKVFYNNQNKGLIASLNYAITQCSGEYIARMDADDISKEDRIEKQLNFLTKNNCDFVYSNVDLINEESEIVSIGKPILLKQTELKCISKYGNPSKHPTWFMKKSVYSELRGYRNIFFVEDYDFFLRALLNNYRIMQMDYNVLLYRYRENSISRKNALPQFKLTNLLKKLYKSGELLDNEKTINLYYKELNKINSKDSESYANCLISRDEGINKMKNKDYFRGISQVIKSSTINRFVLFNTINTINYRIKYKKIRGI</sequence>